<reference evidence="2 3" key="1">
    <citation type="submission" date="2015-04" db="EMBL/GenBank/DDBJ databases">
        <title>Whole genome shotgun sequence of Flavihumibacter petaseus NBRC 106054.</title>
        <authorList>
            <person name="Miyazawa S."/>
            <person name="Hosoyama A."/>
            <person name="Hashimoto M."/>
            <person name="Noguchi M."/>
            <person name="Tsuchikane K."/>
            <person name="Ohji S."/>
            <person name="Yamazoe A."/>
            <person name="Ichikawa N."/>
            <person name="Kimura A."/>
            <person name="Fujita N."/>
        </authorList>
    </citation>
    <scope>NUCLEOTIDE SEQUENCE [LARGE SCALE GENOMIC DNA]</scope>
    <source>
        <strain evidence="2 3">NBRC 106054</strain>
    </source>
</reference>
<sequence length="166" mass="19334">MRLIRKLISNLLFLLPFFTQGQSQDKVIDIFQLKQTSFFKETNSFKSDSTFTIRQKVFYNEPYKKDEEYSHLLTITIFDNSKLDSTNTFNLEKDASAITCSYDKSSVWNWHAEKTSISGQVTIISKTAKKAKLKFEITVLDSSHQTKLVYTGIRTFNRVKTINNLY</sequence>
<dbReference type="EMBL" id="BBWV01000002">
    <property type="protein sequence ID" value="GAO43217.1"/>
    <property type="molecule type" value="Genomic_DNA"/>
</dbReference>
<feature type="signal peptide" evidence="1">
    <location>
        <begin position="1"/>
        <end position="21"/>
    </location>
</feature>
<keyword evidence="3" id="KW-1185">Reference proteome</keyword>
<gene>
    <name evidence="2" type="ORF">FPE01S_02_03210</name>
</gene>
<dbReference type="STRING" id="1220578.FPE01S_02_03210"/>
<comment type="caution">
    <text evidence="2">The sequence shown here is derived from an EMBL/GenBank/DDBJ whole genome shotgun (WGS) entry which is preliminary data.</text>
</comment>
<evidence type="ECO:0000313" key="2">
    <source>
        <dbReference type="EMBL" id="GAO43217.1"/>
    </source>
</evidence>
<protein>
    <submittedName>
        <fullName evidence="2">Uncharacterized protein</fullName>
    </submittedName>
</protein>
<feature type="chain" id="PRO_5002430013" evidence="1">
    <location>
        <begin position="22"/>
        <end position="166"/>
    </location>
</feature>
<accession>A0A0E9MZN3</accession>
<keyword evidence="1" id="KW-0732">Signal</keyword>
<proteinExistence type="predicted"/>
<evidence type="ECO:0000256" key="1">
    <source>
        <dbReference type="SAM" id="SignalP"/>
    </source>
</evidence>
<name>A0A0E9MZN3_9BACT</name>
<dbReference type="Proteomes" id="UP000033121">
    <property type="component" value="Unassembled WGS sequence"/>
</dbReference>
<organism evidence="2 3">
    <name type="scientific">Flavihumibacter petaseus NBRC 106054</name>
    <dbReference type="NCBI Taxonomy" id="1220578"/>
    <lineage>
        <taxon>Bacteria</taxon>
        <taxon>Pseudomonadati</taxon>
        <taxon>Bacteroidota</taxon>
        <taxon>Chitinophagia</taxon>
        <taxon>Chitinophagales</taxon>
        <taxon>Chitinophagaceae</taxon>
        <taxon>Flavihumibacter</taxon>
    </lineage>
</organism>
<dbReference type="AlphaFoldDB" id="A0A0E9MZN3"/>
<evidence type="ECO:0000313" key="3">
    <source>
        <dbReference type="Proteomes" id="UP000033121"/>
    </source>
</evidence>